<evidence type="ECO:0000256" key="1">
    <source>
        <dbReference type="SAM" id="Coils"/>
    </source>
</evidence>
<dbReference type="RefSeq" id="WP_261271596.1">
    <property type="nucleotide sequence ID" value="NZ_JAMTCC010000002.1"/>
</dbReference>
<dbReference type="Pfam" id="PF20155">
    <property type="entry name" value="TMP_3"/>
    <property type="match status" value="1"/>
</dbReference>
<feature type="coiled-coil region" evidence="1">
    <location>
        <begin position="113"/>
        <end position="209"/>
    </location>
</feature>
<dbReference type="PANTHER" id="PTHR38812">
    <property type="entry name" value="MU-LIKE PROPHAGE FLUMU PROTEIN GP42"/>
    <property type="match status" value="1"/>
</dbReference>
<sequence length="1308" mass="142110">MADKTLELALRIVAEATGKQHIAALVDELKRIGTESDAANPKTQALADELDGVSDASQAGANQVDELKNSLDPLSDQLDQVAQSGRNTSNQAEQLTNDLKPLATGLDDVGESSQSTSQKANTLANKLDELANQQDLINTFKRSRNELEQQELAVTAAALALQDLKQRASQTDAPFVQLARSIDVAEKELEQMQRELAQQSSSHTKLQNALSKSGIDYNNLTTAQRKLNAEFDGTGRNVDKFANQLDKGNASARDHASSLRGVIGQVTALAGAYLGFDRVAQAVKDVFATGDQFERLGVQMNAVMGGFESGKQATAWVKQFAIDVPLQLNEVNQAFVKAKAFGLDPMNGTMKAIVDQAFKLGGGFQEVEGITLALGQAWAKQKLQGEEILQLIERGVPVWDMLAKVTGKNTTELQKLSEQGKLGRDVIQGLIDEMGRAANGSAAVQMALLSGQVSNLKDNLSSFYDLVAQSGALDWLKGQISELNLEFAAMAADGRLKEWAQQVSDTIVSIGSAVQDGAAMLYHFRDEIGFVAKAFLALKVGSYFSDVITGANAAIGVMRLYTGAIMGTTAASEGAALAAGKLKTALAAAAKAGLYLALISELIEVARVYQELLIAEEALAKSKRAAASSAKQLEYSLKDLSEQTGVAFTTMAEFNKAVDEGKLIYDDATGKWKNAAKAMQEVKQAAVDVVEPIKLTVEEALRLTFTLSEQTKTLDGVKGGMGGFIRQIDAALVPLKAAGDQYEGHVKLLTILRAKFEDQQTYLDATAKGTEALEQAYKDLGLTSSQALELVNTKAEVAFNLIKNNREPIEQQKDAFLAWAKAALTAAEATGAAVPETLKAQAATLGLTKELSDLTAKQYGYTDSVKELSPEQAKLSRAVADTEARLKQCRDVMNSSTVSSKAKAKAQQDLISLQGKLSDQTKQLSEVQALEAANYEQIKSKYAAVSDEMLRLEQAYKDGGITAEEYLRQKERLVEVLRILQRLMGGLEDSEQETDEQVKKTTKTLIEQRQELEQLEETTGRATEYVNLFAGAYAHLNKQFNFNEDSTEKLNARVDQLTNSIMNNMRVNTGFWGVLAQLSNQAFIREKQIINETLLTRKWTEELESSSVSLARVNQISREAKWNIRELGDEDLKPLQAAIDATRDRILGLRDDINATLGSLKDEMDQLNNNQAAIEKRRYEQQQAELKVQLEAARTAQDKESIASAAEALQLSQQIYATKLKQIEAEAAERSAQANEPASSSTSTATNPTRSSANQTTTPSVSNQSTGSSVQVYRLELAMPSGNVVKADLLDEFKQLFLRELEQIKATS</sequence>
<dbReference type="Proteomes" id="UP001155604">
    <property type="component" value="Unassembled WGS sequence"/>
</dbReference>
<keyword evidence="1" id="KW-0175">Coiled coil</keyword>
<reference evidence="4" key="1">
    <citation type="journal article" date="2023" name="Int. J. Syst. Evol. Microbiol.">
        <title>&lt;i&gt;Shewanella septentrionalis&lt;/i&gt; sp. nov. and &lt;i&gt;Shewanella holmiensis&lt;/i&gt; sp. nov., isolated from Baltic Sea water and sediments.</title>
        <authorList>
            <person name="Martin-Rodriguez A.J."/>
            <person name="Thorell K."/>
            <person name="Joffre E."/>
            <person name="Jensie-Markopoulos S."/>
            <person name="Moore E.R.B."/>
            <person name="Sjoling A."/>
        </authorList>
    </citation>
    <scope>NUCLEOTIDE SEQUENCE</scope>
    <source>
        <strain evidence="4">SP1W3</strain>
    </source>
</reference>
<keyword evidence="5" id="KW-1185">Reference proteome</keyword>
<dbReference type="PANTHER" id="PTHR38812:SF2">
    <property type="entry name" value="MU-LIKE PROPHAGE FLUMU PROTEIN GP42"/>
    <property type="match status" value="1"/>
</dbReference>
<feature type="region of interest" description="Disordered" evidence="2">
    <location>
        <begin position="1227"/>
        <end position="1267"/>
    </location>
</feature>
<dbReference type="SUPFAM" id="SSF57997">
    <property type="entry name" value="Tropomyosin"/>
    <property type="match status" value="1"/>
</dbReference>
<evidence type="ECO:0000259" key="3">
    <source>
        <dbReference type="Pfam" id="PF20155"/>
    </source>
</evidence>
<organism evidence="4 5">
    <name type="scientific">Shewanella septentrionalis</name>
    <dbReference type="NCBI Taxonomy" id="2952223"/>
    <lineage>
        <taxon>Bacteria</taxon>
        <taxon>Pseudomonadati</taxon>
        <taxon>Pseudomonadota</taxon>
        <taxon>Gammaproteobacteria</taxon>
        <taxon>Alteromonadales</taxon>
        <taxon>Shewanellaceae</taxon>
        <taxon>Shewanella</taxon>
    </lineage>
</organism>
<dbReference type="Gene3D" id="1.10.287.950">
    <property type="entry name" value="Methyl-accepting chemotaxis protein"/>
    <property type="match status" value="1"/>
</dbReference>
<feature type="coiled-coil region" evidence="1">
    <location>
        <begin position="903"/>
        <end position="1018"/>
    </location>
</feature>
<dbReference type="NCBIfam" id="TIGR02675">
    <property type="entry name" value="tape_meas_nterm"/>
    <property type="match status" value="1"/>
</dbReference>
<feature type="compositionally biased region" description="Polar residues" evidence="2">
    <location>
        <begin position="1255"/>
        <end position="1267"/>
    </location>
</feature>
<evidence type="ECO:0000313" key="5">
    <source>
        <dbReference type="Proteomes" id="UP001155604"/>
    </source>
</evidence>
<dbReference type="EMBL" id="JAMTCC010000002">
    <property type="protein sequence ID" value="MCT7944085.1"/>
    <property type="molecule type" value="Genomic_DNA"/>
</dbReference>
<dbReference type="InterPro" id="IPR053058">
    <property type="entry name" value="Mulikevirus_tape_measure"/>
</dbReference>
<protein>
    <submittedName>
        <fullName evidence="4">Tape measure protein</fullName>
    </submittedName>
</protein>
<accession>A0A9X2WRG6</accession>
<dbReference type="InterPro" id="IPR013491">
    <property type="entry name" value="Tape_meas_N"/>
</dbReference>
<evidence type="ECO:0000256" key="2">
    <source>
        <dbReference type="SAM" id="MobiDB-lite"/>
    </source>
</evidence>
<proteinExistence type="predicted"/>
<feature type="compositionally biased region" description="Low complexity" evidence="2">
    <location>
        <begin position="1234"/>
        <end position="1254"/>
    </location>
</feature>
<gene>
    <name evidence="4" type="ORF">NE536_01705</name>
</gene>
<evidence type="ECO:0000313" key="4">
    <source>
        <dbReference type="EMBL" id="MCT7944085.1"/>
    </source>
</evidence>
<name>A0A9X2WRG6_9GAMM</name>
<feature type="domain" description="Tape measure protein N-terminal" evidence="3">
    <location>
        <begin position="285"/>
        <end position="464"/>
    </location>
</feature>
<comment type="caution">
    <text evidence="4">The sequence shown here is derived from an EMBL/GenBank/DDBJ whole genome shotgun (WGS) entry which is preliminary data.</text>
</comment>
<feature type="coiled-coil region" evidence="1">
    <location>
        <begin position="1150"/>
        <end position="1199"/>
    </location>
</feature>